<comment type="caution">
    <text evidence="3">The sequence shown here is derived from an EMBL/GenBank/DDBJ whole genome shotgun (WGS) entry which is preliminary data.</text>
</comment>
<feature type="compositionally biased region" description="Polar residues" evidence="1">
    <location>
        <begin position="443"/>
        <end position="453"/>
    </location>
</feature>
<feature type="transmembrane region" description="Helical" evidence="2">
    <location>
        <begin position="67"/>
        <end position="90"/>
    </location>
</feature>
<sequence length="529" mass="60128">MINILSYVGMNMQSEVCLWTLLGLMRTIFDATLFKVNSNLKQVWQMTMPPELSLPVQRVLRTVISGVMLAQCFTVYVYLASYIVLLYPVFLEERPALVLPWLLLAAIRKLLCELTSLSLGLGTCVLLGPAKPPCIKFLVVKVVSIMPAFYMWMLVFSYYHVLKVASAFKTFPPVLPSTDLDYGLELAVRRRRTKSLLGEDQLRRKLEASFCSERHGSLIEGEALQLPPVNLASNIASSTDTSVEDMKDNLDSSQPMSITSNRMSDAGTFEDWFGNEVVIPRDTDRILEQFVLMLLRISVYLTREGSESLILRSFSPRSQTISIRTDLDCPVMPSDTDTPHVTRCREDQRPSYLRDYPEMFTRKSSDIPLSSRRRGSIRTVQKKSESDDGNITKQYKRAVSINSNEKVSLEIEKVVNKKKQTMKRNERKRDPTTKLKYSLKINEVQSNSIGTETVNERKNSQNESTGVGMTQTSKKLNFKERRNNPLTENNKSEDESSPEQKGENGEGQQSSQEQHKNLDNNNTQDNLSK</sequence>
<dbReference type="Proteomes" id="UP000791440">
    <property type="component" value="Unassembled WGS sequence"/>
</dbReference>
<reference evidence="3" key="1">
    <citation type="journal article" date="2016" name="Insect Biochem. Mol. Biol.">
        <title>Multifaceted biological insights from a draft genome sequence of the tobacco hornworm moth, Manduca sexta.</title>
        <authorList>
            <person name="Kanost M.R."/>
            <person name="Arrese E.L."/>
            <person name="Cao X."/>
            <person name="Chen Y.R."/>
            <person name="Chellapilla S."/>
            <person name="Goldsmith M.R."/>
            <person name="Grosse-Wilde E."/>
            <person name="Heckel D.G."/>
            <person name="Herndon N."/>
            <person name="Jiang H."/>
            <person name="Papanicolaou A."/>
            <person name="Qu J."/>
            <person name="Soulages J.L."/>
            <person name="Vogel H."/>
            <person name="Walters J."/>
            <person name="Waterhouse R.M."/>
            <person name="Ahn S.J."/>
            <person name="Almeida F.C."/>
            <person name="An C."/>
            <person name="Aqrawi P."/>
            <person name="Bretschneider A."/>
            <person name="Bryant W.B."/>
            <person name="Bucks S."/>
            <person name="Chao H."/>
            <person name="Chevignon G."/>
            <person name="Christen J.M."/>
            <person name="Clarke D.F."/>
            <person name="Dittmer N.T."/>
            <person name="Ferguson L.C.F."/>
            <person name="Garavelou S."/>
            <person name="Gordon K.H.J."/>
            <person name="Gunaratna R.T."/>
            <person name="Han Y."/>
            <person name="Hauser F."/>
            <person name="He Y."/>
            <person name="Heidel-Fischer H."/>
            <person name="Hirsh A."/>
            <person name="Hu Y."/>
            <person name="Jiang H."/>
            <person name="Kalra D."/>
            <person name="Klinner C."/>
            <person name="Konig C."/>
            <person name="Kovar C."/>
            <person name="Kroll A.R."/>
            <person name="Kuwar S.S."/>
            <person name="Lee S.L."/>
            <person name="Lehman R."/>
            <person name="Li K."/>
            <person name="Li Z."/>
            <person name="Liang H."/>
            <person name="Lovelace S."/>
            <person name="Lu Z."/>
            <person name="Mansfield J.H."/>
            <person name="McCulloch K.J."/>
            <person name="Mathew T."/>
            <person name="Morton B."/>
            <person name="Muzny D.M."/>
            <person name="Neunemann D."/>
            <person name="Ongeri F."/>
            <person name="Pauchet Y."/>
            <person name="Pu L.L."/>
            <person name="Pyrousis I."/>
            <person name="Rao X.J."/>
            <person name="Redding A."/>
            <person name="Roesel C."/>
            <person name="Sanchez-Gracia A."/>
            <person name="Schaack S."/>
            <person name="Shukla A."/>
            <person name="Tetreau G."/>
            <person name="Wang Y."/>
            <person name="Xiong G.H."/>
            <person name="Traut W."/>
            <person name="Walsh T.K."/>
            <person name="Worley K.C."/>
            <person name="Wu D."/>
            <person name="Wu W."/>
            <person name="Wu Y.Q."/>
            <person name="Zhang X."/>
            <person name="Zou Z."/>
            <person name="Zucker H."/>
            <person name="Briscoe A.D."/>
            <person name="Burmester T."/>
            <person name="Clem R.J."/>
            <person name="Feyereisen R."/>
            <person name="Grimmelikhuijzen C.J.P."/>
            <person name="Hamodrakas S.J."/>
            <person name="Hansson B.S."/>
            <person name="Huguet E."/>
            <person name="Jermiin L.S."/>
            <person name="Lan Q."/>
            <person name="Lehman H.K."/>
            <person name="Lorenzen M."/>
            <person name="Merzendorfer H."/>
            <person name="Michalopoulos I."/>
            <person name="Morton D.B."/>
            <person name="Muthukrishnan S."/>
            <person name="Oakeshott J.G."/>
            <person name="Palmer W."/>
            <person name="Park Y."/>
            <person name="Passarelli A.L."/>
            <person name="Rozas J."/>
            <person name="Schwartz L.M."/>
            <person name="Smith W."/>
            <person name="Southgate A."/>
            <person name="Vilcinskas A."/>
            <person name="Vogt R."/>
            <person name="Wang P."/>
            <person name="Werren J."/>
            <person name="Yu X.Q."/>
            <person name="Zhou J.J."/>
            <person name="Brown S.J."/>
            <person name="Scherer S.E."/>
            <person name="Richards S."/>
            <person name="Blissard G.W."/>
        </authorList>
    </citation>
    <scope>NUCLEOTIDE SEQUENCE</scope>
</reference>
<proteinExistence type="predicted"/>
<accession>A0A922CDY8</accession>
<gene>
    <name evidence="3" type="ORF">O3G_MSEX002277</name>
</gene>
<name>A0A922CDY8_MANSE</name>
<feature type="region of interest" description="Disordered" evidence="1">
    <location>
        <begin position="363"/>
        <end position="391"/>
    </location>
</feature>
<feature type="region of interest" description="Disordered" evidence="1">
    <location>
        <begin position="418"/>
        <end position="529"/>
    </location>
</feature>
<protein>
    <submittedName>
        <fullName evidence="3">Uncharacterized protein</fullName>
    </submittedName>
</protein>
<feature type="transmembrane region" description="Helical" evidence="2">
    <location>
        <begin position="138"/>
        <end position="159"/>
    </location>
</feature>
<feature type="compositionally biased region" description="Basic and acidic residues" evidence="1">
    <location>
        <begin position="423"/>
        <end position="433"/>
    </location>
</feature>
<feature type="compositionally biased region" description="Polar residues" evidence="1">
    <location>
        <begin position="519"/>
        <end position="529"/>
    </location>
</feature>
<evidence type="ECO:0000256" key="2">
    <source>
        <dbReference type="SAM" id="Phobius"/>
    </source>
</evidence>
<keyword evidence="2" id="KW-1133">Transmembrane helix</keyword>
<dbReference type="AlphaFoldDB" id="A0A922CDY8"/>
<organism evidence="3 4">
    <name type="scientific">Manduca sexta</name>
    <name type="common">Tobacco hawkmoth</name>
    <name type="synonym">Tobacco hornworm</name>
    <dbReference type="NCBI Taxonomy" id="7130"/>
    <lineage>
        <taxon>Eukaryota</taxon>
        <taxon>Metazoa</taxon>
        <taxon>Ecdysozoa</taxon>
        <taxon>Arthropoda</taxon>
        <taxon>Hexapoda</taxon>
        <taxon>Insecta</taxon>
        <taxon>Pterygota</taxon>
        <taxon>Neoptera</taxon>
        <taxon>Endopterygota</taxon>
        <taxon>Lepidoptera</taxon>
        <taxon>Glossata</taxon>
        <taxon>Ditrysia</taxon>
        <taxon>Bombycoidea</taxon>
        <taxon>Sphingidae</taxon>
        <taxon>Sphinginae</taxon>
        <taxon>Sphingini</taxon>
        <taxon>Manduca</taxon>
    </lineage>
</organism>
<feature type="transmembrane region" description="Helical" evidence="2">
    <location>
        <begin position="102"/>
        <end position="126"/>
    </location>
</feature>
<dbReference type="OrthoDB" id="6819313at2759"/>
<reference evidence="3" key="2">
    <citation type="submission" date="2020-12" db="EMBL/GenBank/DDBJ databases">
        <authorList>
            <person name="Kanost M."/>
        </authorList>
    </citation>
    <scope>NUCLEOTIDE SEQUENCE</scope>
</reference>
<evidence type="ECO:0000313" key="4">
    <source>
        <dbReference type="Proteomes" id="UP000791440"/>
    </source>
</evidence>
<keyword evidence="2" id="KW-0472">Membrane</keyword>
<evidence type="ECO:0000256" key="1">
    <source>
        <dbReference type="SAM" id="MobiDB-lite"/>
    </source>
</evidence>
<keyword evidence="4" id="KW-1185">Reference proteome</keyword>
<dbReference type="EMBL" id="JH668292">
    <property type="protein sequence ID" value="KAG6442339.1"/>
    <property type="molecule type" value="Genomic_DNA"/>
</dbReference>
<keyword evidence="2" id="KW-0812">Transmembrane</keyword>
<evidence type="ECO:0000313" key="3">
    <source>
        <dbReference type="EMBL" id="KAG6442339.1"/>
    </source>
</evidence>
<feature type="compositionally biased region" description="Polar residues" evidence="1">
    <location>
        <begin position="461"/>
        <end position="475"/>
    </location>
</feature>
<feature type="compositionally biased region" description="Basic and acidic residues" evidence="1">
    <location>
        <begin position="490"/>
        <end position="504"/>
    </location>
</feature>